<dbReference type="EMBL" id="JAFREM010000018">
    <property type="protein sequence ID" value="MBO1306897.1"/>
    <property type="molecule type" value="Genomic_DNA"/>
</dbReference>
<feature type="domain" description="Fibronectin type-III" evidence="3">
    <location>
        <begin position="622"/>
        <end position="727"/>
    </location>
</feature>
<feature type="domain" description="Fibronectin type-III" evidence="3">
    <location>
        <begin position="851"/>
        <end position="950"/>
    </location>
</feature>
<feature type="chain" id="PRO_5046699517" description="Fibronectin type-III domain-containing protein" evidence="2">
    <location>
        <begin position="25"/>
        <end position="1528"/>
    </location>
</feature>
<feature type="compositionally biased region" description="Low complexity" evidence="1">
    <location>
        <begin position="31"/>
        <end position="47"/>
    </location>
</feature>
<keyword evidence="2" id="KW-0732">Signal</keyword>
<dbReference type="InterPro" id="IPR003961">
    <property type="entry name" value="FN3_dom"/>
</dbReference>
<protein>
    <recommendedName>
        <fullName evidence="3">Fibronectin type-III domain-containing protein</fullName>
    </recommendedName>
</protein>
<dbReference type="SMART" id="SM00060">
    <property type="entry name" value="FN3"/>
    <property type="match status" value="8"/>
</dbReference>
<comment type="caution">
    <text evidence="4">The sequence shown here is derived from an EMBL/GenBank/DDBJ whole genome shotgun (WGS) entry which is preliminary data.</text>
</comment>
<keyword evidence="5" id="KW-1185">Reference proteome</keyword>
<proteinExistence type="predicted"/>
<reference evidence="4 5" key="1">
    <citation type="submission" date="2021-03" db="EMBL/GenBank/DDBJ databases">
        <title>Enterococcal diversity collection.</title>
        <authorList>
            <person name="Gilmore M.S."/>
            <person name="Schwartzman J."/>
            <person name="Van Tyne D."/>
            <person name="Martin M."/>
            <person name="Earl A.M."/>
            <person name="Manson A.L."/>
            <person name="Straub T."/>
            <person name="Salamzade R."/>
            <person name="Saavedra J."/>
            <person name="Lebreton F."/>
            <person name="Prichula J."/>
            <person name="Schaufler K."/>
            <person name="Gaca A."/>
            <person name="Sgardioli B."/>
            <person name="Wagenaar J."/>
            <person name="Strong T."/>
        </authorList>
    </citation>
    <scope>NUCLEOTIDE SEQUENCE [LARGE SCALE GENOMIC DNA]</scope>
    <source>
        <strain evidence="4 5">669A</strain>
    </source>
</reference>
<evidence type="ECO:0000313" key="5">
    <source>
        <dbReference type="Proteomes" id="UP000664601"/>
    </source>
</evidence>
<feature type="signal peptide" evidence="2">
    <location>
        <begin position="1"/>
        <end position="24"/>
    </location>
</feature>
<feature type="domain" description="Fibronectin type-III" evidence="3">
    <location>
        <begin position="1004"/>
        <end position="1076"/>
    </location>
</feature>
<name>A0ABS3LB77_9ENTE</name>
<dbReference type="RefSeq" id="WP_207673818.1">
    <property type="nucleotide sequence ID" value="NZ_JAFREM010000018.1"/>
</dbReference>
<evidence type="ECO:0000313" key="4">
    <source>
        <dbReference type="EMBL" id="MBO1306897.1"/>
    </source>
</evidence>
<accession>A0ABS3LB77</accession>
<dbReference type="Proteomes" id="UP000664601">
    <property type="component" value="Unassembled WGS sequence"/>
</dbReference>
<feature type="domain" description="Fibronectin type-III" evidence="3">
    <location>
        <begin position="247"/>
        <end position="364"/>
    </location>
</feature>
<gene>
    <name evidence="4" type="ORF">JZO70_12035</name>
</gene>
<feature type="domain" description="Fibronectin type-III" evidence="3">
    <location>
        <begin position="1245"/>
        <end position="1333"/>
    </location>
</feature>
<sequence>MSKKFITACLTALLVASVALPSIAAAVTVSSTEESSTAETQTTASSELPTVASSIPEPETVTSESIEEVEEEVPTVEEEIVEEDYDQRELTEEEDETGHPFLTFEEKKVKKEFSIKGQLQAVINEENEMTTQTKLTALILQRRKDDGDWEERKAFEVSEEGQVISTDAYNFDYDENESEAGTYDYRLAADYSIESQQESVTRVAKHKGHYSLGQVVVEEVQTSSFQIPRNLNEMGTMSGIAPFASWTNPNTGGFVTINASETSLTLSLRYTYSHFSYTGFYAIISDNKDFVWQNRWDGTNQNALFPTGEFDQVWKRATIRKEIGGDREGTTNTLRVTDEVIATNLTPGKTYYVWLFDKVQLMEGGFDGGRFQITPGPPPADSPAQSRGVLKPYYAKTKMPLSFKPVKDDNFAWAISQEPKQIWVNGDQYYGDVHTDPGIVQAKTSTTNWDTKLSTLGHNTGTGTEQNKQYHNGTVVDNLIPGTFYQVRVGLKDANGKYVYKYDYDAKTVVSLTANPTVTQTDTTAKITGEYEAATEHPDSVVQIMVGDTVIGTNKTPQVPYWYTGYTVNKGSGKGTVSFVINGLNPKTEYTISYAVRNSSNQLSNVVTTQKFKTNAVPLSYPEAPQGEEGESNDWARAWTINHEPTKLWANNGTYFGEAHADDGIVQVKTSDTGWTTRIHDLEHQTGTGTEQNPKKYGGDGMEITGLYPGTIYQVRVGLKDATTGQPVYNTYTGRRSRTVVSLDADPTITKAHNTASITGDYKAATEHPYDNTKENYAQITVNGIQIGTSETPQVPYYYTDYDVNKRDRKVSFNIKGLRPSTNYKIKYAVRNSSGYLSNIQTAEFDTDAAPLALKKPTISNVNIDSSNNVKATLDQTGYTGGISTTVDDGLVFLRKGENGTEEQVQNKRVTHGTDQTEGSYAIGGLVLDGLAAGTLYQARVKIPDANGTLVPSEWSKQFATPNRIGGIWPGRPNNHIPQHANDAKLQIGSGYEFTQGAAALPLVDNLANVRVQIRERGGAFVTVTATPNADGVYLSDFVLTEAANGGKLVNVNINNLKTKTDYQVKWQVKNEGGWSNEAALHNAVGEWTTTAGQKVEFIQAPNYNQADGNPNSIEVKSDKYISSGEFLNDPPTASFIAKTKNIQSVIDGLGITNNAISGYDISGGTSVSLIPGSKYEGWWSVKGYAGKYVANGTSEHNQFVFESAKSVFYTKNELRTPTVATPIPASRYNASAEISGKYTAGGTDGPVAQETGDPSHPHSVKVEITDNATDYSLNGEGGSWQEVTTTSAGPKLESAASIDTANKKINFKIVGLEEGKEYFVRYRVMNGPASGSPGSSDMGWTKLDVAARTRFTTDTRSNNIYFVKRPQEFNFGVIDIPENNNVFNSLSHSASDNFDIELENVGVTSEWKFLAKFNPLEKDGSTETISGAKITLNKKLWKATPVNGGWSTPTDESSLFVADPLSSTIEINSDAASSKELFVVPNGGQGNEKYTYEIDPNSVKLNLLANSGERGQLYKGQMQWIVDLGTP</sequence>
<evidence type="ECO:0000256" key="1">
    <source>
        <dbReference type="SAM" id="MobiDB-lite"/>
    </source>
</evidence>
<organism evidence="4 5">
    <name type="scientific">Candidatus Enterococcus moelleringii</name>
    <dbReference type="NCBI Taxonomy" id="2815325"/>
    <lineage>
        <taxon>Bacteria</taxon>
        <taxon>Bacillati</taxon>
        <taxon>Bacillota</taxon>
        <taxon>Bacilli</taxon>
        <taxon>Lactobacillales</taxon>
        <taxon>Enterococcaceae</taxon>
        <taxon>Enterococcus</taxon>
    </lineage>
</organism>
<feature type="region of interest" description="Disordered" evidence="1">
    <location>
        <begin position="31"/>
        <end position="67"/>
    </location>
</feature>
<feature type="domain" description="Fibronectin type-III" evidence="3">
    <location>
        <begin position="383"/>
        <end position="498"/>
    </location>
</feature>
<evidence type="ECO:0000259" key="3">
    <source>
        <dbReference type="SMART" id="SM00060"/>
    </source>
</evidence>
<evidence type="ECO:0000256" key="2">
    <source>
        <dbReference type="SAM" id="SignalP"/>
    </source>
</evidence>
<feature type="domain" description="Fibronectin type-III" evidence="3">
    <location>
        <begin position="743"/>
        <end position="837"/>
    </location>
</feature>
<feature type="domain" description="Fibronectin type-III" evidence="3">
    <location>
        <begin position="510"/>
        <end position="604"/>
    </location>
</feature>